<evidence type="ECO:0000256" key="1">
    <source>
        <dbReference type="ARBA" id="ARBA00023172"/>
    </source>
</evidence>
<dbReference type="GO" id="GO:0003677">
    <property type="term" value="F:DNA binding"/>
    <property type="evidence" value="ECO:0007669"/>
    <property type="project" value="InterPro"/>
</dbReference>
<dbReference type="SUPFAM" id="SSF56349">
    <property type="entry name" value="DNA breaking-rejoining enzymes"/>
    <property type="match status" value="1"/>
</dbReference>
<evidence type="ECO:0000313" key="2">
    <source>
        <dbReference type="EMBL" id="ETZ86539.1"/>
    </source>
</evidence>
<dbReference type="GO" id="GO:0015074">
    <property type="term" value="P:DNA integration"/>
    <property type="evidence" value="ECO:0007669"/>
    <property type="project" value="InterPro"/>
</dbReference>
<dbReference type="GO" id="GO:0006310">
    <property type="term" value="P:DNA recombination"/>
    <property type="evidence" value="ECO:0007669"/>
    <property type="project" value="UniProtKB-KW"/>
</dbReference>
<dbReference type="InterPro" id="IPR011010">
    <property type="entry name" value="DNA_brk_join_enz"/>
</dbReference>
<proteinExistence type="predicted"/>
<sequence>MLPKFGVKILTALVGDSASTAPDATALTNRDGGLVALSNIRSGLREALAPHEHLRWITPHSFRRSVGTVVRDELGVEAAQQQLGHRQLATTERHYVQRRNTGPDARAALNKWSGHGGI</sequence>
<dbReference type="EMBL" id="JAOX01000001">
    <property type="protein sequence ID" value="ETZ86539.1"/>
    <property type="molecule type" value="Genomic_DNA"/>
</dbReference>
<reference evidence="2 3" key="1">
    <citation type="submission" date="2014-01" db="EMBL/GenBank/DDBJ databases">
        <authorList>
            <person name="Zelazny A."/>
            <person name="Olivier K."/>
            <person name="Sampaio E.P."/>
            <person name="Holland S.M."/>
            <person name="Tallon L.J."/>
            <person name="Sadzewicz L.K."/>
            <person name="Sengamalay N."/>
            <person name="Fraser C.M."/>
            <person name="Hine E."/>
            <person name="Shefchek K.A."/>
            <person name="Das S.P."/>
            <person name="Shallom S.J."/>
            <person name="Agrawal S."/>
            <person name="Tettelin H."/>
        </authorList>
    </citation>
    <scope>NUCLEOTIDE SEQUENCE [LARGE SCALE GENOMIC DNA]</scope>
    <source>
        <strain evidence="2 3">MAB_030201_1075</strain>
    </source>
</reference>
<accession>A0A829PCX2</accession>
<dbReference type="AlphaFoldDB" id="A0A829PCX2"/>
<organism evidence="2 3">
    <name type="scientific">Mycobacteroides abscessus MAB_030201_1075</name>
    <dbReference type="NCBI Taxonomy" id="1335410"/>
    <lineage>
        <taxon>Bacteria</taxon>
        <taxon>Bacillati</taxon>
        <taxon>Actinomycetota</taxon>
        <taxon>Actinomycetes</taxon>
        <taxon>Mycobacteriales</taxon>
        <taxon>Mycobacteriaceae</taxon>
        <taxon>Mycobacteroides</taxon>
        <taxon>Mycobacteroides abscessus</taxon>
    </lineage>
</organism>
<dbReference type="Proteomes" id="UP000019854">
    <property type="component" value="Unassembled WGS sequence"/>
</dbReference>
<evidence type="ECO:0000313" key="3">
    <source>
        <dbReference type="Proteomes" id="UP000019854"/>
    </source>
</evidence>
<comment type="caution">
    <text evidence="2">The sequence shown here is derived from an EMBL/GenBank/DDBJ whole genome shotgun (WGS) entry which is preliminary data.</text>
</comment>
<dbReference type="Gene3D" id="1.10.443.10">
    <property type="entry name" value="Intergrase catalytic core"/>
    <property type="match status" value="1"/>
</dbReference>
<keyword evidence="1" id="KW-0233">DNA recombination</keyword>
<name>A0A829PCX2_9MYCO</name>
<protein>
    <submittedName>
        <fullName evidence="2">Phage integrase family protein</fullName>
    </submittedName>
</protein>
<dbReference type="InterPro" id="IPR013762">
    <property type="entry name" value="Integrase-like_cat_sf"/>
</dbReference>
<gene>
    <name evidence="2" type="ORF">L829_0077</name>
</gene>